<evidence type="ECO:0000256" key="1">
    <source>
        <dbReference type="SAM" id="MobiDB-lite"/>
    </source>
</evidence>
<organism evidence="2 3">
    <name type="scientific">Oikopleura dioica</name>
    <name type="common">Tunicate</name>
    <dbReference type="NCBI Taxonomy" id="34765"/>
    <lineage>
        <taxon>Eukaryota</taxon>
        <taxon>Metazoa</taxon>
        <taxon>Chordata</taxon>
        <taxon>Tunicata</taxon>
        <taxon>Appendicularia</taxon>
        <taxon>Copelata</taxon>
        <taxon>Oikopleuridae</taxon>
        <taxon>Oikopleura</taxon>
    </lineage>
</organism>
<protein>
    <submittedName>
        <fullName evidence="2">Oidioi.mRNA.OKI2018_I69.XSR.g14566.t1.cds</fullName>
    </submittedName>
</protein>
<proteinExistence type="predicted"/>
<sequence>MGNYFTSVFPSGRYKEQLSKSEDTNALPKPETGSKTPVMSKADADAFDPRSPSHNVSRTPLKTEEKNSDILCDPRSPLQEVNRTPIAANEKGSKASERDQLRRKALGNSKMPMPSLDDCEHTETLENSFTSTQTAEIH</sequence>
<feature type="compositionally biased region" description="Basic and acidic residues" evidence="1">
    <location>
        <begin position="91"/>
        <end position="102"/>
    </location>
</feature>
<name>A0ABN7SF75_OIKDI</name>
<reference evidence="2 3" key="1">
    <citation type="submission" date="2021-04" db="EMBL/GenBank/DDBJ databases">
        <authorList>
            <person name="Bliznina A."/>
        </authorList>
    </citation>
    <scope>NUCLEOTIDE SEQUENCE [LARGE SCALE GENOMIC DNA]</scope>
</reference>
<feature type="compositionally biased region" description="Polar residues" evidence="1">
    <location>
        <begin position="125"/>
        <end position="138"/>
    </location>
</feature>
<dbReference type="EMBL" id="OU015569">
    <property type="protein sequence ID" value="CAG5096321.1"/>
    <property type="molecule type" value="Genomic_DNA"/>
</dbReference>
<dbReference type="Proteomes" id="UP001158576">
    <property type="component" value="Chromosome XSR"/>
</dbReference>
<evidence type="ECO:0000313" key="2">
    <source>
        <dbReference type="EMBL" id="CAG5096321.1"/>
    </source>
</evidence>
<feature type="region of interest" description="Disordered" evidence="1">
    <location>
        <begin position="1"/>
        <end position="138"/>
    </location>
</feature>
<gene>
    <name evidence="2" type="ORF">OKIOD_LOCUS6124</name>
</gene>
<accession>A0ABN7SF75</accession>
<feature type="compositionally biased region" description="Basic and acidic residues" evidence="1">
    <location>
        <begin position="13"/>
        <end position="23"/>
    </location>
</feature>
<evidence type="ECO:0000313" key="3">
    <source>
        <dbReference type="Proteomes" id="UP001158576"/>
    </source>
</evidence>
<keyword evidence="3" id="KW-1185">Reference proteome</keyword>